<dbReference type="GO" id="GO:0015918">
    <property type="term" value="P:sterol transport"/>
    <property type="evidence" value="ECO:0007669"/>
    <property type="project" value="TreeGrafter"/>
</dbReference>
<dbReference type="OrthoDB" id="6510177at2759"/>
<dbReference type="STRING" id="74557.A0A1V9YTF7"/>
<feature type="chain" id="PRO_5012348051" description="Niemann-Pick C1 N-terminal domain-containing protein" evidence="2">
    <location>
        <begin position="24"/>
        <end position="355"/>
    </location>
</feature>
<sequence>MFMKNMIRDVIMMIFLSISSVYGRGCVMTQDCLNPGNIPDYDDCIPKAQASIVPPQPMQGEGWANVTGGGSCNTDKDCHNGACVDNACVCRKDGITGGSHCGDFAIQCPEYKDSACCTWQQNRALADNFKLIATMFGNNKVGGCDACAANMMQMWCGIVCSPNQADFMKMHLPYPSNNYRMDSLTGKDNVKVLEMNVKLSKPFTCGLFDSCKNTGIASVSDAFKSALGFLNYQGQTGAVGHGEYLYFHFGQNASYFNITPLRCDNYSQVASPSVLSKLPAQAQLLPSIADPLATKQCPCGACRQTCSSSSGSSGHIELLDSPISFWSGFNATLVAIVYACIALFTSILYWNYRSV</sequence>
<reference evidence="4 5" key="1">
    <citation type="journal article" date="2014" name="Genome Biol. Evol.">
        <title>The secreted proteins of Achlya hypogyna and Thraustotheca clavata identify the ancestral oomycete secretome and reveal gene acquisitions by horizontal gene transfer.</title>
        <authorList>
            <person name="Misner I."/>
            <person name="Blouin N."/>
            <person name="Leonard G."/>
            <person name="Richards T.A."/>
            <person name="Lane C.E."/>
        </authorList>
    </citation>
    <scope>NUCLEOTIDE SEQUENCE [LARGE SCALE GENOMIC DNA]</scope>
    <source>
        <strain evidence="4 5">ATCC 34112</strain>
    </source>
</reference>
<dbReference type="AlphaFoldDB" id="A0A1V9YTF7"/>
<feature type="domain" description="Niemann-Pick C1 N-terminal" evidence="3">
    <location>
        <begin position="72"/>
        <end position="308"/>
    </location>
</feature>
<evidence type="ECO:0000313" key="5">
    <source>
        <dbReference type="Proteomes" id="UP000243217"/>
    </source>
</evidence>
<keyword evidence="1" id="KW-0812">Transmembrane</keyword>
<evidence type="ECO:0000256" key="2">
    <source>
        <dbReference type="SAM" id="SignalP"/>
    </source>
</evidence>
<dbReference type="EMBL" id="JNBS01002888">
    <property type="protein sequence ID" value="OQR89045.1"/>
    <property type="molecule type" value="Genomic_DNA"/>
</dbReference>
<dbReference type="InterPro" id="IPR032190">
    <property type="entry name" value="NPC1_N"/>
</dbReference>
<dbReference type="PANTHER" id="PTHR45727">
    <property type="entry name" value="NPC INTRACELLULAR CHOLESTEROL TRANSPORTER 1"/>
    <property type="match status" value="1"/>
</dbReference>
<dbReference type="PANTHER" id="PTHR45727:SF2">
    <property type="entry name" value="NPC INTRACELLULAR CHOLESTEROL TRANSPORTER 1"/>
    <property type="match status" value="1"/>
</dbReference>
<feature type="transmembrane region" description="Helical" evidence="1">
    <location>
        <begin position="325"/>
        <end position="350"/>
    </location>
</feature>
<comment type="caution">
    <text evidence="4">The sequence shown here is derived from an EMBL/GenBank/DDBJ whole genome shotgun (WGS) entry which is preliminary data.</text>
</comment>
<proteinExistence type="predicted"/>
<dbReference type="GO" id="GO:0032934">
    <property type="term" value="F:sterol binding"/>
    <property type="evidence" value="ECO:0007669"/>
    <property type="project" value="TreeGrafter"/>
</dbReference>
<keyword evidence="5" id="KW-1185">Reference proteome</keyword>
<dbReference type="Proteomes" id="UP000243217">
    <property type="component" value="Unassembled WGS sequence"/>
</dbReference>
<feature type="signal peptide" evidence="2">
    <location>
        <begin position="1"/>
        <end position="23"/>
    </location>
</feature>
<gene>
    <name evidence="4" type="ORF">THRCLA_09951</name>
</gene>
<name>A0A1V9YTF7_9STRA</name>
<evidence type="ECO:0000259" key="3">
    <source>
        <dbReference type="Pfam" id="PF16414"/>
    </source>
</evidence>
<evidence type="ECO:0000256" key="1">
    <source>
        <dbReference type="SAM" id="Phobius"/>
    </source>
</evidence>
<organism evidence="4 5">
    <name type="scientific">Thraustotheca clavata</name>
    <dbReference type="NCBI Taxonomy" id="74557"/>
    <lineage>
        <taxon>Eukaryota</taxon>
        <taxon>Sar</taxon>
        <taxon>Stramenopiles</taxon>
        <taxon>Oomycota</taxon>
        <taxon>Saprolegniomycetes</taxon>
        <taxon>Saprolegniales</taxon>
        <taxon>Achlyaceae</taxon>
        <taxon>Thraustotheca</taxon>
    </lineage>
</organism>
<keyword evidence="1" id="KW-1133">Transmembrane helix</keyword>
<keyword evidence="1" id="KW-0472">Membrane</keyword>
<keyword evidence="2" id="KW-0732">Signal</keyword>
<accession>A0A1V9YTF7</accession>
<dbReference type="Pfam" id="PF16414">
    <property type="entry name" value="NPC1_N"/>
    <property type="match status" value="1"/>
</dbReference>
<protein>
    <recommendedName>
        <fullName evidence="3">Niemann-Pick C1 N-terminal domain-containing protein</fullName>
    </recommendedName>
</protein>
<evidence type="ECO:0000313" key="4">
    <source>
        <dbReference type="EMBL" id="OQR89045.1"/>
    </source>
</evidence>
<dbReference type="GO" id="GO:0016020">
    <property type="term" value="C:membrane"/>
    <property type="evidence" value="ECO:0007669"/>
    <property type="project" value="TreeGrafter"/>
</dbReference>